<name>A0ABY8PT12_9BACT</name>
<protein>
    <submittedName>
        <fullName evidence="3">NFACT family protein</fullName>
    </submittedName>
</protein>
<dbReference type="Pfam" id="PF05833">
    <property type="entry name" value="NFACT_N"/>
    <property type="match status" value="1"/>
</dbReference>
<dbReference type="Pfam" id="PF05670">
    <property type="entry name" value="NFACT-R_1"/>
    <property type="match status" value="1"/>
</dbReference>
<evidence type="ECO:0000256" key="1">
    <source>
        <dbReference type="SAM" id="Coils"/>
    </source>
</evidence>
<keyword evidence="4" id="KW-1185">Reference proteome</keyword>
<gene>
    <name evidence="3" type="ORF">JRV97_04285</name>
</gene>
<dbReference type="InterPro" id="IPR008532">
    <property type="entry name" value="NFACT_RNA-bd"/>
</dbReference>
<evidence type="ECO:0000259" key="2">
    <source>
        <dbReference type="Pfam" id="PF05670"/>
    </source>
</evidence>
<feature type="coiled-coil region" evidence="1">
    <location>
        <begin position="262"/>
        <end position="289"/>
    </location>
</feature>
<keyword evidence="1" id="KW-0175">Coiled coil</keyword>
<reference evidence="3 4" key="1">
    <citation type="submission" date="2021-02" db="EMBL/GenBank/DDBJ databases">
        <title>Characterization of Marinitoga sp. nov. str. BP5-C20A.</title>
        <authorList>
            <person name="Erauso G."/>
            <person name="Postec A."/>
        </authorList>
    </citation>
    <scope>NUCLEOTIDE SEQUENCE [LARGE SCALE GENOMIC DNA]</scope>
    <source>
        <strain evidence="3 4">BP5-C20A</strain>
    </source>
</reference>
<dbReference type="RefSeq" id="WP_281000530.1">
    <property type="nucleotide sequence ID" value="NZ_CP069362.1"/>
</dbReference>
<feature type="domain" description="NFACT RNA-binding" evidence="2">
    <location>
        <begin position="419"/>
        <end position="509"/>
    </location>
</feature>
<dbReference type="InterPro" id="IPR051608">
    <property type="entry name" value="RQC_Subunit_NEMF"/>
</dbReference>
<dbReference type="PANTHER" id="PTHR15239:SF6">
    <property type="entry name" value="RIBOSOME QUALITY CONTROL COMPLEX SUBUNIT NEMF"/>
    <property type="match status" value="1"/>
</dbReference>
<evidence type="ECO:0000313" key="4">
    <source>
        <dbReference type="Proteomes" id="UP001232493"/>
    </source>
</evidence>
<sequence>MPIDGLLLNKLIREAKKFEGKKIRNIYQPVHDEILLQLQNGFLLFVLKNPSYLISLDTKPNMPDSPQNFSMFLRKRIKNAKINKIEQLGLDRLGYIDLSVIDETFELRNYKLYFELMGRNSNILLIDENNRILDALKKGITPQRSIMPGAEYFPFYNTDYINILEHDNLDFDLNQQLMGFSKISKKLFLEYIEKFDFITFVAEFTDNSNVYTFECEGKKEIIAFKPINYDYEEFKSPSEGLLNLFQLRSINSRFTELKRKLEKVVIKEIEKYEKLYKKLKSEEKDIKKIPELEKQGRLLQAYLYQFKEKTDSITVDDWETGEKVRIKLNPLKTPNENLQSIFKKVHKLKSKEQHLKKRLKTTQDMINYLYQLWQSIDLAEDIETLQEIKDEMINERLTTEKSSKKKMKRKESKPYEFNYNGFKILVGKNNIQNDKITREADREDIWMHAQGIPGAHVIIKTNKQEVPENVLIFAASLAAKYSKGRFSSKVSVDYTQKKHVWKPKGAKPGMVLYNNFKTLYVEPKQ</sequence>
<dbReference type="PANTHER" id="PTHR15239">
    <property type="entry name" value="NUCLEAR EXPORT MEDIATOR FACTOR NEMF"/>
    <property type="match status" value="1"/>
</dbReference>
<dbReference type="EMBL" id="CP069362">
    <property type="protein sequence ID" value="WGS65776.1"/>
    <property type="molecule type" value="Genomic_DNA"/>
</dbReference>
<dbReference type="Proteomes" id="UP001232493">
    <property type="component" value="Chromosome"/>
</dbReference>
<evidence type="ECO:0000313" key="3">
    <source>
        <dbReference type="EMBL" id="WGS65776.1"/>
    </source>
</evidence>
<proteinExistence type="predicted"/>
<accession>A0ABY8PT12</accession>
<dbReference type="Gene3D" id="2.30.310.10">
    <property type="entry name" value="ibrinogen binding protein from staphylococcus aureus domain"/>
    <property type="match status" value="1"/>
</dbReference>
<organism evidence="3 4">
    <name type="scientific">Marinitoga aeolica</name>
    <dbReference type="NCBI Taxonomy" id="2809031"/>
    <lineage>
        <taxon>Bacteria</taxon>
        <taxon>Thermotogati</taxon>
        <taxon>Thermotogota</taxon>
        <taxon>Thermotogae</taxon>
        <taxon>Petrotogales</taxon>
        <taxon>Petrotogaceae</taxon>
        <taxon>Marinitoga</taxon>
    </lineage>
</organism>